<feature type="compositionally biased region" description="Polar residues" evidence="1">
    <location>
        <begin position="289"/>
        <end position="300"/>
    </location>
</feature>
<accession>A0A0W8BL04</accession>
<dbReference type="AlphaFoldDB" id="A0A0W8BL04"/>
<feature type="region of interest" description="Disordered" evidence="1">
    <location>
        <begin position="253"/>
        <end position="300"/>
    </location>
</feature>
<feature type="compositionally biased region" description="Low complexity" evidence="1">
    <location>
        <begin position="706"/>
        <end position="722"/>
    </location>
</feature>
<name>A0A0W8BL04_PHYNI</name>
<feature type="region of interest" description="Disordered" evidence="1">
    <location>
        <begin position="627"/>
        <end position="653"/>
    </location>
</feature>
<feature type="compositionally biased region" description="Basic and acidic residues" evidence="1">
    <location>
        <begin position="56"/>
        <end position="87"/>
    </location>
</feature>
<dbReference type="STRING" id="4790.A0A0W8BL04"/>
<sequence length="828" mass="88326">MTAAPQRSLLSMCWSTPMAHFGWMFHLDLVRCLDAYRFRSVRVNMVRPRLRRRPSDRRQAGSDDHHHGRLDDDGHCGRDANLERNELEIPGPDGTTTTVTVPSTPTEGGHGSYSSEQQMGTQSLPSVQVDTAEGFWTVFFDGPVDDGLQRVKVQKHDGSISKMTLFVNYRADGKKTVEIPTGPGDQTTMVFVPEWTTWSGQGGMPEPDNYNQQVNVMTPTGPVTVTTDGPVIDGKQEVTITTTDGSTTTAIADVTPTSNGKNELEIPGPDGTTTTVTVPSTPTEGGHGSYSSEQQTGTQSPLSVEIDTAAGFWTVLFNGPVTPERTQSITILKHDGSSPEKLTVDVLEYTDGSLWVDVPLGPGEMPRRVPIPVREGEYGTATTTTVSVMTPTGPATVTTDGPVIDGKQEVTITTTDGSTTTAIADVTPTSNGKNELEIPGPDGTTTTVTVPSTPTEGGHGSYSSEQQMGTQSLPSVQVDTAEGFWTVFFDGPVDDGLQRVKVQKHDGSISKMTLFVNYRADGKKTVEIPTGPGDQTTMVFVPEWTGLGVVPTEADHQQVSVMTPTGPVTVTTDSAVFDGKQEVTIITPDGKTTTTTVEVMPTSDDKNALEIPTGPEGQSMIVTLPVPQPANAGSTGGSGPVPQSSNPAPAPEVVVDTPQGPATVTITGPVIDDKQVVTITTPDGGTTTTTVDVTKTTDGKTELEIPTGEGSTTTVSVPSTPTQEGGGHTTTDILNQLGGNDIDNGDKDFMSKDEFQLQIGTHFSEKIMALKQQANDEESESDKLMDQQKQLQDCILQAANKFGYYGVYEQPPYFQNAVHWVDNDCLKQ</sequence>
<feature type="compositionally biased region" description="Polar residues" evidence="1">
    <location>
        <begin position="112"/>
        <end position="122"/>
    </location>
</feature>
<feature type="region of interest" description="Disordered" evidence="1">
    <location>
        <begin position="426"/>
        <end position="467"/>
    </location>
</feature>
<gene>
    <name evidence="2" type="ORF">AM587_10003776</name>
</gene>
<feature type="compositionally biased region" description="Low complexity" evidence="1">
    <location>
        <begin position="439"/>
        <end position="456"/>
    </location>
</feature>
<reference evidence="2 3" key="1">
    <citation type="submission" date="2015-11" db="EMBL/GenBank/DDBJ databases">
        <title>Genomes and virulence difference between two physiological races of Phytophthora nicotianae.</title>
        <authorList>
            <person name="Liu H."/>
            <person name="Ma X."/>
            <person name="Yu H."/>
            <person name="Fang D."/>
            <person name="Li Y."/>
            <person name="Wang X."/>
            <person name="Wang W."/>
            <person name="Dong Y."/>
            <person name="Xiao B."/>
        </authorList>
    </citation>
    <scope>NUCLEOTIDE SEQUENCE [LARGE SCALE GENOMIC DNA]</scope>
    <source>
        <strain evidence="3">race 0</strain>
    </source>
</reference>
<evidence type="ECO:0000256" key="1">
    <source>
        <dbReference type="SAM" id="MobiDB-lite"/>
    </source>
</evidence>
<organism evidence="2 3">
    <name type="scientific">Phytophthora nicotianae</name>
    <name type="common">Potato buckeye rot agent</name>
    <name type="synonym">Phytophthora parasitica</name>
    <dbReference type="NCBI Taxonomy" id="4792"/>
    <lineage>
        <taxon>Eukaryota</taxon>
        <taxon>Sar</taxon>
        <taxon>Stramenopiles</taxon>
        <taxon>Oomycota</taxon>
        <taxon>Peronosporomycetes</taxon>
        <taxon>Peronosporales</taxon>
        <taxon>Peronosporaceae</taxon>
        <taxon>Phytophthora</taxon>
    </lineage>
</organism>
<feature type="compositionally biased region" description="Low complexity" evidence="1">
    <location>
        <begin position="267"/>
        <end position="284"/>
    </location>
</feature>
<proteinExistence type="predicted"/>
<dbReference type="OrthoDB" id="167477at2759"/>
<feature type="region of interest" description="Disordered" evidence="1">
    <location>
        <begin position="701"/>
        <end position="728"/>
    </location>
</feature>
<feature type="region of interest" description="Disordered" evidence="1">
    <location>
        <begin position="50"/>
        <end position="122"/>
    </location>
</feature>
<dbReference type="Proteomes" id="UP000052943">
    <property type="component" value="Unassembled WGS sequence"/>
</dbReference>
<comment type="caution">
    <text evidence="2">The sequence shown here is derived from an EMBL/GenBank/DDBJ whole genome shotgun (WGS) entry which is preliminary data.</text>
</comment>
<feature type="compositionally biased region" description="Low complexity" evidence="1">
    <location>
        <begin position="90"/>
        <end position="107"/>
    </location>
</feature>
<evidence type="ECO:0000313" key="3">
    <source>
        <dbReference type="Proteomes" id="UP000052943"/>
    </source>
</evidence>
<evidence type="ECO:0000313" key="2">
    <source>
        <dbReference type="EMBL" id="KUF72536.1"/>
    </source>
</evidence>
<protein>
    <submittedName>
        <fullName evidence="2">Uncharacterized protein</fullName>
    </submittedName>
</protein>
<dbReference type="EMBL" id="LNFO01006043">
    <property type="protein sequence ID" value="KUF72536.1"/>
    <property type="molecule type" value="Genomic_DNA"/>
</dbReference>